<feature type="region of interest" description="Disordered" evidence="1">
    <location>
        <begin position="897"/>
        <end position="918"/>
    </location>
</feature>
<proteinExistence type="predicted"/>
<dbReference type="Pfam" id="PF09421">
    <property type="entry name" value="FRQ"/>
    <property type="match status" value="1"/>
</dbReference>
<dbReference type="GO" id="GO:0005634">
    <property type="term" value="C:nucleus"/>
    <property type="evidence" value="ECO:0007669"/>
    <property type="project" value="InterPro"/>
</dbReference>
<comment type="caution">
    <text evidence="2">The sequence shown here is derived from an EMBL/GenBank/DDBJ whole genome shotgun (WGS) entry which is preliminary data.</text>
</comment>
<dbReference type="Proteomes" id="UP001342314">
    <property type="component" value="Unassembled WGS sequence"/>
</dbReference>
<feature type="compositionally biased region" description="Low complexity" evidence="1">
    <location>
        <begin position="1025"/>
        <end position="1036"/>
    </location>
</feature>
<feature type="compositionally biased region" description="Pro residues" evidence="1">
    <location>
        <begin position="1006"/>
        <end position="1019"/>
    </location>
</feature>
<protein>
    <recommendedName>
        <fullName evidence="4">Frequency clock protein</fullName>
    </recommendedName>
</protein>
<dbReference type="GO" id="GO:0005737">
    <property type="term" value="C:cytoplasm"/>
    <property type="evidence" value="ECO:0007669"/>
    <property type="project" value="InterPro"/>
</dbReference>
<feature type="compositionally biased region" description="Basic and acidic residues" evidence="1">
    <location>
        <begin position="734"/>
        <end position="747"/>
    </location>
</feature>
<organism evidence="2 3">
    <name type="scientific">Rhodotorula paludigena</name>
    <dbReference type="NCBI Taxonomy" id="86838"/>
    <lineage>
        <taxon>Eukaryota</taxon>
        <taxon>Fungi</taxon>
        <taxon>Dikarya</taxon>
        <taxon>Basidiomycota</taxon>
        <taxon>Pucciniomycotina</taxon>
        <taxon>Microbotryomycetes</taxon>
        <taxon>Sporidiobolales</taxon>
        <taxon>Sporidiobolaceae</taxon>
        <taxon>Rhodotorula</taxon>
    </lineage>
</organism>
<feature type="region of interest" description="Disordered" evidence="1">
    <location>
        <begin position="240"/>
        <end position="276"/>
    </location>
</feature>
<dbReference type="EMBL" id="BQKY01000008">
    <property type="protein sequence ID" value="GJN90993.1"/>
    <property type="molecule type" value="Genomic_DNA"/>
</dbReference>
<feature type="compositionally biased region" description="Basic and acidic residues" evidence="1">
    <location>
        <begin position="240"/>
        <end position="254"/>
    </location>
</feature>
<feature type="compositionally biased region" description="Polar residues" evidence="1">
    <location>
        <begin position="1042"/>
        <end position="1052"/>
    </location>
</feature>
<dbReference type="AlphaFoldDB" id="A0AAV5GLB4"/>
<gene>
    <name evidence="2" type="ORF">Rhopal_004007-T1</name>
</gene>
<feature type="compositionally biased region" description="Basic residues" evidence="1">
    <location>
        <begin position="148"/>
        <end position="159"/>
    </location>
</feature>
<feature type="region of interest" description="Disordered" evidence="1">
    <location>
        <begin position="1"/>
        <end position="191"/>
    </location>
</feature>
<dbReference type="GO" id="GO:0006355">
    <property type="term" value="P:regulation of DNA-templated transcription"/>
    <property type="evidence" value="ECO:0007669"/>
    <property type="project" value="InterPro"/>
</dbReference>
<reference evidence="2 3" key="1">
    <citation type="submission" date="2021-12" db="EMBL/GenBank/DDBJ databases">
        <title>High titer production of polyol ester of fatty acids by Rhodotorula paludigena BS15 towards product separation-free biomass refinery.</title>
        <authorList>
            <person name="Mano J."/>
            <person name="Ono H."/>
            <person name="Tanaka T."/>
            <person name="Naito K."/>
            <person name="Sushida H."/>
            <person name="Ike M."/>
            <person name="Tokuyasu K."/>
            <person name="Kitaoka M."/>
        </authorList>
    </citation>
    <scope>NUCLEOTIDE SEQUENCE [LARGE SCALE GENOMIC DNA]</scope>
    <source>
        <strain evidence="2 3">BS15</strain>
    </source>
</reference>
<feature type="compositionally biased region" description="Low complexity" evidence="1">
    <location>
        <begin position="849"/>
        <end position="860"/>
    </location>
</feature>
<dbReference type="InterPro" id="IPR018554">
    <property type="entry name" value="FRQ"/>
</dbReference>
<feature type="compositionally biased region" description="Low complexity" evidence="1">
    <location>
        <begin position="668"/>
        <end position="686"/>
    </location>
</feature>
<feature type="compositionally biased region" description="Acidic residues" evidence="1">
    <location>
        <begin position="91"/>
        <end position="102"/>
    </location>
</feature>
<feature type="region of interest" description="Disordered" evidence="1">
    <location>
        <begin position="997"/>
        <end position="1108"/>
    </location>
</feature>
<feature type="compositionally biased region" description="Low complexity" evidence="1">
    <location>
        <begin position="821"/>
        <end position="838"/>
    </location>
</feature>
<evidence type="ECO:0000256" key="1">
    <source>
        <dbReference type="SAM" id="MobiDB-lite"/>
    </source>
</evidence>
<accession>A0AAV5GLB4</accession>
<evidence type="ECO:0000313" key="2">
    <source>
        <dbReference type="EMBL" id="GJN90993.1"/>
    </source>
</evidence>
<name>A0AAV5GLB4_9BASI</name>
<feature type="compositionally biased region" description="Low complexity" evidence="1">
    <location>
        <begin position="607"/>
        <end position="623"/>
    </location>
</feature>
<sequence>MRPTVATQPGDEPPPPAEQRDDLVSSRSKKPVLEHGKKQVATSTEHAAVQPGSAEMGVLALEKDEEAVPAPELGSSSGDAKEDSGGAGNETDVEDEDGEGDDSGGTGDSGSRGQSRRRGADGGVPAGGAAMYPFPSTEGHAAGSAAHLHYHHLHRRHSSNSHAPPSSAEVLLSSATSASSAADDDYSEGRHVKRRRLKSLELAQVPRLKRVGALGISVHSDDDIDDPAVSGLDTIERRPELRRGDSTTDTRETDLGISSGEFKTVGNGSPLNPKRRRPVADATFRGVVDELVLQNRQLRDRLKRYEAGNVSTDLKHERLFEIRFFEGLPPCVPFSHVKLLDLTKIDLLSEKRFEVEDYLTRYVQDYARASMQPDYFDLADPAMPPERRAGDLDTAVLAGPSNSGVEPVSFSGTGHGMRLPAAPKQLPTIPLPPLDLPPIDDPAEQDVAREIVVALEDLFRTSLVRTSRARSPPTQFPDAKKAAALNASNESYFANLLAHDFLSQGFVYLNLAITMGQLHRFNVTVTFVQRAIKHFSDRLELSEDGGRIRWKGPRDEVPQAQGDALVEGVLQHDSPAAMDADGASSSNNALSRDSGSRDPSSKETVLSGSSGAASSSRDPSSRGTNLFDQSVAPSSRTGETSQPSLGRNSAPQQDKETRPVRPAASVLQPPHRQQTAAQPTQAPRSPVRAQLQPQPRDSQASKVVQVSSPSQRGGAADSSIDTSDKLSVANLEHHNQGQFERELRHEAGSSTQSRKLSAATGPPRDGAGALVFYGNGLFCSDLTKEEDGPVTPPALPEARRASLLADGILGAAGGQHESDRPSGPTTGTTGSSNTTDTDAAMLEVEDGRASSSLARDAASSEQDGSGGSSLKRLRMSGMTPNLPADFFTLIVQTRHPSKRDASAALPTPDTPGDALPTRAPSFSCIPPEAKRPRLASTPSVEIVSTREIYHDAKILSRKPIGLEFLEEESASHDGNKRLHNEEYGHLLTSSNLAKHALAGPASHSHAPPPPAYLPPTPSPPHDDYLLSLASSSHAWAPPQAGFHSSRSPTTGVVASKDRSTRPARPHARSTGVRFGHAESTTTTALSTGDERPISLDDFVDFASPRRQR</sequence>
<feature type="compositionally biased region" description="Polar residues" evidence="1">
    <location>
        <begin position="691"/>
        <end position="711"/>
    </location>
</feature>
<feature type="compositionally biased region" description="Polar residues" evidence="1">
    <location>
        <begin position="583"/>
        <end position="593"/>
    </location>
</feature>
<feature type="region of interest" description="Disordered" evidence="1">
    <location>
        <begin position="734"/>
        <end position="763"/>
    </location>
</feature>
<feature type="region of interest" description="Disordered" evidence="1">
    <location>
        <begin position="576"/>
        <end position="720"/>
    </location>
</feature>
<evidence type="ECO:0008006" key="4">
    <source>
        <dbReference type="Google" id="ProtNLM"/>
    </source>
</evidence>
<evidence type="ECO:0000313" key="3">
    <source>
        <dbReference type="Proteomes" id="UP001342314"/>
    </source>
</evidence>
<feature type="region of interest" description="Disordered" evidence="1">
    <location>
        <begin position="811"/>
        <end position="877"/>
    </location>
</feature>
<feature type="compositionally biased region" description="Polar residues" evidence="1">
    <location>
        <begin position="624"/>
        <end position="652"/>
    </location>
</feature>
<keyword evidence="3" id="KW-1185">Reference proteome</keyword>
<dbReference type="GO" id="GO:0007623">
    <property type="term" value="P:circadian rhythm"/>
    <property type="evidence" value="ECO:0007669"/>
    <property type="project" value="InterPro"/>
</dbReference>
<feature type="compositionally biased region" description="Low complexity" evidence="1">
    <location>
        <begin position="160"/>
        <end position="181"/>
    </location>
</feature>